<evidence type="ECO:0000313" key="3">
    <source>
        <dbReference type="EMBL" id="MCG4617567.1"/>
    </source>
</evidence>
<dbReference type="InterPro" id="IPR001387">
    <property type="entry name" value="Cro/C1-type_HTH"/>
</dbReference>
<dbReference type="RefSeq" id="WP_238127797.1">
    <property type="nucleotide sequence ID" value="NZ_JAKNHJ010000005.1"/>
</dbReference>
<evidence type="ECO:0000256" key="1">
    <source>
        <dbReference type="SAM" id="Coils"/>
    </source>
</evidence>
<sequence length="120" mass="13513">MDIKKRGKLFATLLAARLKEATEEKEITQRELAAETGTTAKQINMYLNGIRILPTDFYSRICTAIDHDPAEIVDRAYNDLLDLEAGRKLDPRVIPVWKLAAKNPGYTIDDQLKGEADNQP</sequence>
<gene>
    <name evidence="3" type="ORF">L0M99_03510</name>
</gene>
<accession>A0AAJ1BCZ4</accession>
<dbReference type="Proteomes" id="UP001200537">
    <property type="component" value="Unassembled WGS sequence"/>
</dbReference>
<dbReference type="Pfam" id="PF01381">
    <property type="entry name" value="HTH_3"/>
    <property type="match status" value="1"/>
</dbReference>
<feature type="coiled-coil region" evidence="1">
    <location>
        <begin position="11"/>
        <end position="38"/>
    </location>
</feature>
<name>A0AAJ1BCZ4_9ACTO</name>
<dbReference type="PROSITE" id="PS50943">
    <property type="entry name" value="HTH_CROC1"/>
    <property type="match status" value="1"/>
</dbReference>
<dbReference type="CDD" id="cd00093">
    <property type="entry name" value="HTH_XRE"/>
    <property type="match status" value="1"/>
</dbReference>
<organism evidence="3 4">
    <name type="scientific">Varibaculum cambriense</name>
    <dbReference type="NCBI Taxonomy" id="184870"/>
    <lineage>
        <taxon>Bacteria</taxon>
        <taxon>Bacillati</taxon>
        <taxon>Actinomycetota</taxon>
        <taxon>Actinomycetes</taxon>
        <taxon>Actinomycetales</taxon>
        <taxon>Actinomycetaceae</taxon>
        <taxon>Varibaculum</taxon>
    </lineage>
</organism>
<dbReference type="AlphaFoldDB" id="A0AAJ1BCZ4"/>
<dbReference type="GO" id="GO:0003677">
    <property type="term" value="F:DNA binding"/>
    <property type="evidence" value="ECO:0007669"/>
    <property type="project" value="InterPro"/>
</dbReference>
<keyword evidence="1" id="KW-0175">Coiled coil</keyword>
<dbReference type="SMART" id="SM00530">
    <property type="entry name" value="HTH_XRE"/>
    <property type="match status" value="1"/>
</dbReference>
<dbReference type="SUPFAM" id="SSF47413">
    <property type="entry name" value="lambda repressor-like DNA-binding domains"/>
    <property type="match status" value="1"/>
</dbReference>
<evidence type="ECO:0000259" key="2">
    <source>
        <dbReference type="PROSITE" id="PS50943"/>
    </source>
</evidence>
<dbReference type="InterPro" id="IPR010982">
    <property type="entry name" value="Lambda_DNA-bd_dom_sf"/>
</dbReference>
<proteinExistence type="predicted"/>
<feature type="domain" description="HTH cro/C1-type" evidence="2">
    <location>
        <begin position="18"/>
        <end position="72"/>
    </location>
</feature>
<protein>
    <submittedName>
        <fullName evidence="3">Helix-turn-helix transcriptional regulator</fullName>
    </submittedName>
</protein>
<dbReference type="EMBL" id="JAKNHJ010000005">
    <property type="protein sequence ID" value="MCG4617567.1"/>
    <property type="molecule type" value="Genomic_DNA"/>
</dbReference>
<dbReference type="Gene3D" id="1.10.260.40">
    <property type="entry name" value="lambda repressor-like DNA-binding domains"/>
    <property type="match status" value="1"/>
</dbReference>
<comment type="caution">
    <text evidence="3">The sequence shown here is derived from an EMBL/GenBank/DDBJ whole genome shotgun (WGS) entry which is preliminary data.</text>
</comment>
<evidence type="ECO:0000313" key="4">
    <source>
        <dbReference type="Proteomes" id="UP001200537"/>
    </source>
</evidence>
<reference evidence="3" key="1">
    <citation type="submission" date="2022-01" db="EMBL/GenBank/DDBJ databases">
        <title>Collection of gut derived symbiotic bacterial strains cultured from healthy donors.</title>
        <authorList>
            <person name="Lin H."/>
            <person name="Kohout C."/>
            <person name="Waligurski E."/>
            <person name="Pamer E.G."/>
        </authorList>
    </citation>
    <scope>NUCLEOTIDE SEQUENCE</scope>
    <source>
        <strain evidence="3">DFI.7.46</strain>
    </source>
</reference>